<evidence type="ECO:0000313" key="2">
    <source>
        <dbReference type="EMBL" id="SMC09544.1"/>
    </source>
</evidence>
<organism evidence="2 3">
    <name type="scientific">Nitratiruptor tergarcus DSM 16512</name>
    <dbReference type="NCBI Taxonomy" id="1069081"/>
    <lineage>
        <taxon>Bacteria</taxon>
        <taxon>Pseudomonadati</taxon>
        <taxon>Campylobacterota</taxon>
        <taxon>Epsilonproteobacteria</taxon>
        <taxon>Nautiliales</taxon>
        <taxon>Nitratiruptoraceae</taxon>
        <taxon>Nitratiruptor</taxon>
    </lineage>
</organism>
<dbReference type="PANTHER" id="PTHR13939">
    <property type="entry name" value="NICOTINAMIDE-NUCLEOTIDE AMIDOHYDROLASE PNCC"/>
    <property type="match status" value="1"/>
</dbReference>
<dbReference type="SUPFAM" id="SSF53218">
    <property type="entry name" value="Molybdenum cofactor biosynthesis proteins"/>
    <property type="match status" value="1"/>
</dbReference>
<sequence length="252" mass="29381">MKKQTPNFYAVIIGTEILNGRREDRHFAFLRNSLLQRGWKLKASFVIEDDPLLIEKIFTLIKDDPKSVMFSFGGIGATPDDYTRAIAAKVFGDGKLYMHEEAKRRIIDRFGKDTYPHRINMAMLPKDAKLLDNPINNVPGFYLHKRFFFVPGFPQMAHPMVEQVLDLFYPKAPKLYRLTICVEASENDLLDIMKKIPEDIEFSSLPAIEDNRYFDVISIASTDKKEAKHWMQFFINEVEKRGFRYKKAERCS</sequence>
<dbReference type="AlphaFoldDB" id="A0A1W1WTC3"/>
<dbReference type="Pfam" id="PF00994">
    <property type="entry name" value="MoCF_biosynth"/>
    <property type="match status" value="1"/>
</dbReference>
<dbReference type="SMART" id="SM00852">
    <property type="entry name" value="MoCF_biosynth"/>
    <property type="match status" value="1"/>
</dbReference>
<dbReference type="InterPro" id="IPR001453">
    <property type="entry name" value="MoaB/Mog_dom"/>
</dbReference>
<feature type="domain" description="MoaB/Mog" evidence="1">
    <location>
        <begin position="9"/>
        <end position="172"/>
    </location>
</feature>
<keyword evidence="3" id="KW-1185">Reference proteome</keyword>
<reference evidence="3" key="1">
    <citation type="submission" date="2017-04" db="EMBL/GenBank/DDBJ databases">
        <authorList>
            <person name="Varghese N."/>
            <person name="Submissions S."/>
        </authorList>
    </citation>
    <scope>NUCLEOTIDE SEQUENCE [LARGE SCALE GENOMIC DNA]</scope>
    <source>
        <strain evidence="3">DSM 16512</strain>
    </source>
</reference>
<gene>
    <name evidence="2" type="ORF">SAMN05660197_1361</name>
</gene>
<dbReference type="InterPro" id="IPR050101">
    <property type="entry name" value="CinA"/>
</dbReference>
<dbReference type="RefSeq" id="WP_084275766.1">
    <property type="nucleotide sequence ID" value="NZ_AP026671.1"/>
</dbReference>
<dbReference type="Proteomes" id="UP000192602">
    <property type="component" value="Unassembled WGS sequence"/>
</dbReference>
<name>A0A1W1WTC3_9BACT</name>
<protein>
    <submittedName>
        <fullName evidence="2">Predicted nucleotide-utilizing enzyme</fullName>
    </submittedName>
</protein>
<evidence type="ECO:0000259" key="1">
    <source>
        <dbReference type="SMART" id="SM00852"/>
    </source>
</evidence>
<evidence type="ECO:0000313" key="3">
    <source>
        <dbReference type="Proteomes" id="UP000192602"/>
    </source>
</evidence>
<proteinExistence type="predicted"/>
<dbReference type="STRING" id="1069081.SAMN05660197_1361"/>
<dbReference type="EMBL" id="FWWZ01000001">
    <property type="protein sequence ID" value="SMC09544.1"/>
    <property type="molecule type" value="Genomic_DNA"/>
</dbReference>
<dbReference type="CDD" id="cd00885">
    <property type="entry name" value="cinA"/>
    <property type="match status" value="1"/>
</dbReference>
<accession>A0A1W1WTC3</accession>
<dbReference type="InterPro" id="IPR036425">
    <property type="entry name" value="MoaB/Mog-like_dom_sf"/>
</dbReference>
<dbReference type="OrthoDB" id="9801454at2"/>
<dbReference type="Gene3D" id="3.40.980.10">
    <property type="entry name" value="MoaB/Mog-like domain"/>
    <property type="match status" value="1"/>
</dbReference>
<dbReference type="PANTHER" id="PTHR13939:SF0">
    <property type="entry name" value="NMN AMIDOHYDROLASE-LIKE PROTEIN YFAY"/>
    <property type="match status" value="1"/>
</dbReference>